<keyword evidence="3" id="KW-1185">Reference proteome</keyword>
<evidence type="ECO:0000313" key="2">
    <source>
        <dbReference type="EMBL" id="KLT43584.1"/>
    </source>
</evidence>
<feature type="region of interest" description="Disordered" evidence="1">
    <location>
        <begin position="264"/>
        <end position="307"/>
    </location>
</feature>
<evidence type="ECO:0000313" key="3">
    <source>
        <dbReference type="Proteomes" id="UP000053611"/>
    </source>
</evidence>
<organism evidence="2 3">
    <name type="scientific">Cutaneotrichosporon oleaginosum</name>
    <dbReference type="NCBI Taxonomy" id="879819"/>
    <lineage>
        <taxon>Eukaryota</taxon>
        <taxon>Fungi</taxon>
        <taxon>Dikarya</taxon>
        <taxon>Basidiomycota</taxon>
        <taxon>Agaricomycotina</taxon>
        <taxon>Tremellomycetes</taxon>
        <taxon>Trichosporonales</taxon>
        <taxon>Trichosporonaceae</taxon>
        <taxon>Cutaneotrichosporon</taxon>
    </lineage>
</organism>
<dbReference type="RefSeq" id="XP_018280075.1">
    <property type="nucleotide sequence ID" value="XM_018426546.1"/>
</dbReference>
<feature type="region of interest" description="Disordered" evidence="1">
    <location>
        <begin position="231"/>
        <end position="252"/>
    </location>
</feature>
<dbReference type="EMBL" id="KQ087193">
    <property type="protein sequence ID" value="KLT43584.1"/>
    <property type="molecule type" value="Genomic_DNA"/>
</dbReference>
<proteinExistence type="predicted"/>
<feature type="compositionally biased region" description="Low complexity" evidence="1">
    <location>
        <begin position="264"/>
        <end position="275"/>
    </location>
</feature>
<dbReference type="GeneID" id="28987149"/>
<accession>A0A0J1B781</accession>
<sequence>MGCTASREVEANMLASDPPAMRQSVDERTEVELVRSAIVPIQTKDGCRGYETIEYWAQPKPGLVYATAPAPPPYPPRSVDPRAHAFAEGEPFASLAQELARRAMRWAGQPAPTHVFIRLMDSGSEGNVSADVLFLVNNKLRSPYHIDPSAERQRTLLKELATLWRAKITRKGAVGKHHPGDIIIQATALKAVPSVKLVGLSWSSHSCDTPGRRALWMEHFMNQGFENLNQSTHPGLSGSPTPTTTNITTTTTTPAVTRPTTVTSLTSVASTSRATPEASPGLRSVSAPNSPALSFVDPNNPDAKVPPRTQRWLESIEPTLLRMLRDILSWPPTKGRVHRLYIWLIHLRGRGPTVCVDLKDGSRVMISDSTLPTHPDPRGLRSKVAAHWSDLCRAGAPGVDHPAFMRLVGTPRGAAVCSQLAAEGIWQESALDHLCAPLLSGAFPAPPPHFSPQPDSRRGAAFATKFRPVAHQMIELARKWPPRGTRIRDIRIIFGADPMRGLAGYTLITGVSDQALDKGPSAAGDHPYVLQERVLLLFAEYWRNAKGEVPAAIVVQVHPSMPGVDIRAMWEEGEEARRGIGVTLHYLWRMFDDVRHSIPSMGAFDAPPPPDTNAYMFVLSNQFQQLAKACVLRALDWAGPGAEAAWVRLTEIEADFVSADVLLLMDGRVTLLHEFNNKTTAQQQLLFSIAKDWQALAAGGPVGSHHPGDIVIKGSLSNDNKVAVTVLGAS</sequence>
<dbReference type="Proteomes" id="UP000053611">
    <property type="component" value="Unassembled WGS sequence"/>
</dbReference>
<protein>
    <submittedName>
        <fullName evidence="2">Uncharacterized protein</fullName>
    </submittedName>
</protein>
<dbReference type="AlphaFoldDB" id="A0A0J1B781"/>
<reference evidence="2 3" key="1">
    <citation type="submission" date="2015-03" db="EMBL/GenBank/DDBJ databases">
        <title>Genomics and transcriptomics of the oil-accumulating basidiomycete yeast T. oleaginosus allow insights into substrate utilization and the diverse evolutionary trajectories of mating systems in fungi.</title>
        <authorList>
            <consortium name="DOE Joint Genome Institute"/>
            <person name="Kourist R."/>
            <person name="Kracht O."/>
            <person name="Bracharz F."/>
            <person name="Lipzen A."/>
            <person name="Nolan M."/>
            <person name="Ohm R."/>
            <person name="Grigoriev I."/>
            <person name="Sun S."/>
            <person name="Heitman J."/>
            <person name="Bruck T."/>
            <person name="Nowrousian M."/>
        </authorList>
    </citation>
    <scope>NUCLEOTIDE SEQUENCE [LARGE SCALE GENOMIC DNA]</scope>
    <source>
        <strain evidence="2 3">IBC0246</strain>
    </source>
</reference>
<evidence type="ECO:0000256" key="1">
    <source>
        <dbReference type="SAM" id="MobiDB-lite"/>
    </source>
</evidence>
<gene>
    <name evidence="2" type="ORF">CC85DRAFT_327135</name>
</gene>
<name>A0A0J1B781_9TREE</name>